<dbReference type="RefSeq" id="WP_370443168.1">
    <property type="nucleotide sequence ID" value="NZ_JBGFTU010000036.1"/>
</dbReference>
<feature type="compositionally biased region" description="Pro residues" evidence="1">
    <location>
        <begin position="121"/>
        <end position="130"/>
    </location>
</feature>
<dbReference type="EMBL" id="JBGFTU010000036">
    <property type="protein sequence ID" value="MEZ0166961.1"/>
    <property type="molecule type" value="Genomic_DNA"/>
</dbReference>
<reference evidence="3 4" key="1">
    <citation type="submission" date="2024-07" db="EMBL/GenBank/DDBJ databases">
        <authorList>
            <person name="Thanompreechachai J."/>
            <person name="Duangmal K."/>
        </authorList>
    </citation>
    <scope>NUCLEOTIDE SEQUENCE [LARGE SCALE GENOMIC DNA]</scope>
    <source>
        <strain evidence="3 4">LSe6-4</strain>
    </source>
</reference>
<protein>
    <submittedName>
        <fullName evidence="3">PadR family transcriptional regulator</fullName>
    </submittedName>
</protein>
<organism evidence="3 4">
    <name type="scientific">Kineococcus halophytocola</name>
    <dbReference type="NCBI Taxonomy" id="3234027"/>
    <lineage>
        <taxon>Bacteria</taxon>
        <taxon>Bacillati</taxon>
        <taxon>Actinomycetota</taxon>
        <taxon>Actinomycetes</taxon>
        <taxon>Kineosporiales</taxon>
        <taxon>Kineosporiaceae</taxon>
        <taxon>Kineococcus</taxon>
    </lineage>
</organism>
<evidence type="ECO:0000313" key="3">
    <source>
        <dbReference type="EMBL" id="MEZ0166961.1"/>
    </source>
</evidence>
<evidence type="ECO:0000256" key="1">
    <source>
        <dbReference type="SAM" id="MobiDB-lite"/>
    </source>
</evidence>
<dbReference type="Pfam" id="PF03551">
    <property type="entry name" value="PadR"/>
    <property type="match status" value="1"/>
</dbReference>
<feature type="domain" description="Transcription regulator PadR N-terminal" evidence="2">
    <location>
        <begin position="24"/>
        <end position="95"/>
    </location>
</feature>
<dbReference type="Gene3D" id="1.10.10.10">
    <property type="entry name" value="Winged helix-like DNA-binding domain superfamily/Winged helix DNA-binding domain"/>
    <property type="match status" value="1"/>
</dbReference>
<dbReference type="InterPro" id="IPR052509">
    <property type="entry name" value="Metal_resp_DNA-bind_regulator"/>
</dbReference>
<dbReference type="Proteomes" id="UP001565927">
    <property type="component" value="Unassembled WGS sequence"/>
</dbReference>
<accession>A0ABV4H5W1</accession>
<sequence length="138" mass="14822">MTTTDDPTQPWPAQWLRGVLDLAVLAVIARGQTYGYRIGADLHDLGLGTVKGGTLYPLLARLEETGAVQTTWRAGESGPGRKWYTLTGPGRERLHREGARWRVFAGVTSDLLEAPGVDLAPLPPAGPAPRTPDAGARR</sequence>
<evidence type="ECO:0000259" key="2">
    <source>
        <dbReference type="Pfam" id="PF03551"/>
    </source>
</evidence>
<dbReference type="InterPro" id="IPR005149">
    <property type="entry name" value="Tscrpt_reg_PadR_N"/>
</dbReference>
<gene>
    <name evidence="3" type="ORF">AB2L27_19580</name>
</gene>
<dbReference type="PANTHER" id="PTHR33169:SF14">
    <property type="entry name" value="TRANSCRIPTIONAL REGULATOR RV3488"/>
    <property type="match status" value="1"/>
</dbReference>
<dbReference type="SUPFAM" id="SSF46785">
    <property type="entry name" value="Winged helix' DNA-binding domain"/>
    <property type="match status" value="1"/>
</dbReference>
<name>A0ABV4H5W1_9ACTN</name>
<dbReference type="InterPro" id="IPR036388">
    <property type="entry name" value="WH-like_DNA-bd_sf"/>
</dbReference>
<evidence type="ECO:0000313" key="4">
    <source>
        <dbReference type="Proteomes" id="UP001565927"/>
    </source>
</evidence>
<feature type="region of interest" description="Disordered" evidence="1">
    <location>
        <begin position="116"/>
        <end position="138"/>
    </location>
</feature>
<proteinExistence type="predicted"/>
<comment type="caution">
    <text evidence="3">The sequence shown here is derived from an EMBL/GenBank/DDBJ whole genome shotgun (WGS) entry which is preliminary data.</text>
</comment>
<keyword evidence="4" id="KW-1185">Reference proteome</keyword>
<dbReference type="PANTHER" id="PTHR33169">
    <property type="entry name" value="PADR-FAMILY TRANSCRIPTIONAL REGULATOR"/>
    <property type="match status" value="1"/>
</dbReference>
<dbReference type="InterPro" id="IPR036390">
    <property type="entry name" value="WH_DNA-bd_sf"/>
</dbReference>